<feature type="region of interest" description="Disordered" evidence="1">
    <location>
        <begin position="41"/>
        <end position="125"/>
    </location>
</feature>
<feature type="compositionally biased region" description="Basic and acidic residues" evidence="1">
    <location>
        <begin position="70"/>
        <end position="85"/>
    </location>
</feature>
<feature type="compositionally biased region" description="Polar residues" evidence="1">
    <location>
        <begin position="86"/>
        <end position="106"/>
    </location>
</feature>
<evidence type="ECO:0000313" key="2">
    <source>
        <dbReference type="EMBL" id="KZV46270.1"/>
    </source>
</evidence>
<gene>
    <name evidence="2" type="ORF">F511_10404</name>
</gene>
<dbReference type="Proteomes" id="UP000250235">
    <property type="component" value="Unassembled WGS sequence"/>
</dbReference>
<feature type="compositionally biased region" description="Low complexity" evidence="1">
    <location>
        <begin position="113"/>
        <end position="125"/>
    </location>
</feature>
<proteinExistence type="predicted"/>
<name>A0A2Z7CGY8_9LAMI</name>
<dbReference type="AlphaFoldDB" id="A0A2Z7CGY8"/>
<accession>A0A2Z7CGY8</accession>
<feature type="region of interest" description="Disordered" evidence="1">
    <location>
        <begin position="244"/>
        <end position="272"/>
    </location>
</feature>
<dbReference type="EMBL" id="KQ995684">
    <property type="protein sequence ID" value="KZV46270.1"/>
    <property type="molecule type" value="Genomic_DNA"/>
</dbReference>
<evidence type="ECO:0000256" key="1">
    <source>
        <dbReference type="SAM" id="MobiDB-lite"/>
    </source>
</evidence>
<protein>
    <submittedName>
        <fullName evidence="2">Uncharacterized protein</fullName>
    </submittedName>
</protein>
<feature type="compositionally biased region" description="Basic and acidic residues" evidence="1">
    <location>
        <begin position="47"/>
        <end position="60"/>
    </location>
</feature>
<keyword evidence="3" id="KW-1185">Reference proteome</keyword>
<dbReference type="OrthoDB" id="10649664at2759"/>
<sequence>MVAQVMIERQGLCSFVSLAYEYLPYFCPQCNVVGHSSATCRKNPNKQQDKPKGDDGDGNSKRSNAKKPVVYREKQASKGKEKVTDSSDMPINNSFSCLHPDNATSTDELEPQADSGASSSSVDVYVSSPAPPLVQSSADSKVSDSPYLAEPIFWSSALDSHMQTSYGNEQISASIASSIPTSVVSNIDATSSQPPPEITAESFRIKLELVKQGLPLPSPDVVVQGPEDSIASKATTLVVKKSWGDMAEESEPPPLKGILRKPIRDISPPVSQ</sequence>
<organism evidence="2 3">
    <name type="scientific">Dorcoceras hygrometricum</name>
    <dbReference type="NCBI Taxonomy" id="472368"/>
    <lineage>
        <taxon>Eukaryota</taxon>
        <taxon>Viridiplantae</taxon>
        <taxon>Streptophyta</taxon>
        <taxon>Embryophyta</taxon>
        <taxon>Tracheophyta</taxon>
        <taxon>Spermatophyta</taxon>
        <taxon>Magnoliopsida</taxon>
        <taxon>eudicotyledons</taxon>
        <taxon>Gunneridae</taxon>
        <taxon>Pentapetalae</taxon>
        <taxon>asterids</taxon>
        <taxon>lamiids</taxon>
        <taxon>Lamiales</taxon>
        <taxon>Gesneriaceae</taxon>
        <taxon>Didymocarpoideae</taxon>
        <taxon>Trichosporeae</taxon>
        <taxon>Loxocarpinae</taxon>
        <taxon>Dorcoceras</taxon>
    </lineage>
</organism>
<evidence type="ECO:0000313" key="3">
    <source>
        <dbReference type="Proteomes" id="UP000250235"/>
    </source>
</evidence>
<reference evidence="2 3" key="1">
    <citation type="journal article" date="2015" name="Proc. Natl. Acad. Sci. U.S.A.">
        <title>The resurrection genome of Boea hygrometrica: A blueprint for survival of dehydration.</title>
        <authorList>
            <person name="Xiao L."/>
            <person name="Yang G."/>
            <person name="Zhang L."/>
            <person name="Yang X."/>
            <person name="Zhao S."/>
            <person name="Ji Z."/>
            <person name="Zhou Q."/>
            <person name="Hu M."/>
            <person name="Wang Y."/>
            <person name="Chen M."/>
            <person name="Xu Y."/>
            <person name="Jin H."/>
            <person name="Xiao X."/>
            <person name="Hu G."/>
            <person name="Bao F."/>
            <person name="Hu Y."/>
            <person name="Wan P."/>
            <person name="Li L."/>
            <person name="Deng X."/>
            <person name="Kuang T."/>
            <person name="Xiang C."/>
            <person name="Zhu J.K."/>
            <person name="Oliver M.J."/>
            <person name="He Y."/>
        </authorList>
    </citation>
    <scope>NUCLEOTIDE SEQUENCE [LARGE SCALE GENOMIC DNA]</scope>
    <source>
        <strain evidence="3">cv. XS01</strain>
    </source>
</reference>